<feature type="region of interest" description="Disordered" evidence="1">
    <location>
        <begin position="413"/>
        <end position="442"/>
    </location>
</feature>
<feature type="compositionally biased region" description="Pro residues" evidence="1">
    <location>
        <begin position="172"/>
        <end position="193"/>
    </location>
</feature>
<dbReference type="EMBL" id="MAVT02000201">
    <property type="protein sequence ID" value="POS78252.1"/>
    <property type="molecule type" value="Genomic_DNA"/>
</dbReference>
<feature type="region of interest" description="Disordered" evidence="1">
    <location>
        <begin position="232"/>
        <end position="295"/>
    </location>
</feature>
<evidence type="ECO:0000313" key="3">
    <source>
        <dbReference type="Proteomes" id="UP000094444"/>
    </source>
</evidence>
<evidence type="ECO:0000313" key="2">
    <source>
        <dbReference type="EMBL" id="POS78252.1"/>
    </source>
</evidence>
<comment type="caution">
    <text evidence="2">The sequence shown here is derived from an EMBL/GenBank/DDBJ whole genome shotgun (WGS) entry which is preliminary data.</text>
</comment>
<feature type="compositionally biased region" description="Polar residues" evidence="1">
    <location>
        <begin position="152"/>
        <end position="166"/>
    </location>
</feature>
<feature type="compositionally biased region" description="Polar residues" evidence="1">
    <location>
        <begin position="355"/>
        <end position="364"/>
    </location>
</feature>
<reference evidence="2" key="1">
    <citation type="submission" date="2017-09" db="EMBL/GenBank/DDBJ databases">
        <title>Polyketide synthases of a Diaporthe helianthi virulent isolate.</title>
        <authorList>
            <person name="Baroncelli R."/>
        </authorList>
    </citation>
    <scope>NUCLEOTIDE SEQUENCE [LARGE SCALE GENOMIC DNA]</scope>
    <source>
        <strain evidence="2">7/96</strain>
    </source>
</reference>
<evidence type="ECO:0000256" key="1">
    <source>
        <dbReference type="SAM" id="MobiDB-lite"/>
    </source>
</evidence>
<dbReference type="OrthoDB" id="5241520at2759"/>
<sequence length="567" mass="62189">MSDFTFDDKEPGVICGKPLSILATAAAHTLHTLNITGVEPPSPAWNPVLQDLRMNERHGFRAGTQDPTISAALPPAGGTLSSANPTENAPMLDLDDALDQIINDFYSESDEAMPETGRANEHRLSEDDDAFFLSAGSVSNCLPQAPSSQLNPSALPYFSNTQPTTYQSLPPQHVPPQHVPPQHVPPQLVPPQHVPSQQGFHQYLPYQTEPYQPLPHQHLSYQLVPYQHWPYQPQPYQPQPQPYQPQPYQPQPYQPQPYQPYQPQPYQPYQPQPQPYQPQPYQPEPSQPGPYSAAQNVLAHQSPAGTWLPQYYYSDIPPNTNTAPPSDGLNVGGRSHTGLISQGPTDVGPLHLSQIAPTDTSATRNDPRNDPRNALRNALRGDPRGDPRGDRRSIMKVRALEAENLATKNTGNLHAATLGKGSGGEAGLAQSAASGTRSPDDDGHVPEYLLDAFMSILQSRGAEAARHFLRAMKARDRRISLNQGDDDNETRALVGYNPAAFGITEIRNARNQVVFRSQRGVSHNDNNNTGQVQTADIRIDDDLAGAAEASAPMEKFRRLMKAATPTQ</sequence>
<feature type="compositionally biased region" description="Pro residues" evidence="1">
    <location>
        <begin position="232"/>
        <end position="288"/>
    </location>
</feature>
<proteinExistence type="predicted"/>
<dbReference type="Proteomes" id="UP000094444">
    <property type="component" value="Unassembled WGS sequence"/>
</dbReference>
<protein>
    <submittedName>
        <fullName evidence="2">Uncharacterized protein</fullName>
    </submittedName>
</protein>
<feature type="compositionally biased region" description="Basic and acidic residues" evidence="1">
    <location>
        <begin position="365"/>
        <end position="392"/>
    </location>
</feature>
<feature type="region of interest" description="Disordered" evidence="1">
    <location>
        <begin position="341"/>
        <end position="392"/>
    </location>
</feature>
<keyword evidence="3" id="KW-1185">Reference proteome</keyword>
<organism evidence="2 3">
    <name type="scientific">Diaporthe helianthi</name>
    <dbReference type="NCBI Taxonomy" id="158607"/>
    <lineage>
        <taxon>Eukaryota</taxon>
        <taxon>Fungi</taxon>
        <taxon>Dikarya</taxon>
        <taxon>Ascomycota</taxon>
        <taxon>Pezizomycotina</taxon>
        <taxon>Sordariomycetes</taxon>
        <taxon>Sordariomycetidae</taxon>
        <taxon>Diaporthales</taxon>
        <taxon>Diaporthaceae</taxon>
        <taxon>Diaporthe</taxon>
    </lineage>
</organism>
<gene>
    <name evidence="2" type="ORF">DHEL01_v203360</name>
</gene>
<feature type="region of interest" description="Disordered" evidence="1">
    <location>
        <begin position="152"/>
        <end position="198"/>
    </location>
</feature>
<name>A0A2P5I6W1_DIAHE</name>
<dbReference type="AlphaFoldDB" id="A0A2P5I6W1"/>
<accession>A0A2P5I6W1</accession>
<dbReference type="InParanoid" id="A0A2P5I6W1"/>